<keyword evidence="3 7" id="KW-0694">RNA-binding</keyword>
<dbReference type="HAMAP" id="MF_00503">
    <property type="entry name" value="Ribosomal_bL9"/>
    <property type="match status" value="1"/>
</dbReference>
<protein>
    <recommendedName>
        <fullName evidence="6 7">Large ribosomal subunit protein bL9</fullName>
    </recommendedName>
</protein>
<dbReference type="Gene3D" id="3.40.5.10">
    <property type="entry name" value="Ribosomal protein L9, N-terminal domain"/>
    <property type="match status" value="1"/>
</dbReference>
<dbReference type="InterPro" id="IPR020070">
    <property type="entry name" value="Ribosomal_bL9_N"/>
</dbReference>
<dbReference type="EMBL" id="JAOXHJ010000001">
    <property type="protein sequence ID" value="MCV3753843.1"/>
    <property type="molecule type" value="Genomic_DNA"/>
</dbReference>
<dbReference type="InterPro" id="IPR020594">
    <property type="entry name" value="Ribosomal_bL9_bac/chp"/>
</dbReference>
<keyword evidence="2 7" id="KW-0699">rRNA-binding</keyword>
<keyword evidence="4 7" id="KW-0689">Ribosomal protein</keyword>
<dbReference type="RefSeq" id="WP_263817645.1">
    <property type="nucleotide sequence ID" value="NZ_JAOXHJ010000001.1"/>
</dbReference>
<dbReference type="SUPFAM" id="SSF55658">
    <property type="entry name" value="L9 N-domain-like"/>
    <property type="match status" value="1"/>
</dbReference>
<dbReference type="NCBIfam" id="TIGR00158">
    <property type="entry name" value="L9"/>
    <property type="match status" value="1"/>
</dbReference>
<dbReference type="Gene3D" id="3.10.430.100">
    <property type="entry name" value="Ribosomal protein L9, C-terminal domain"/>
    <property type="match status" value="1"/>
</dbReference>
<dbReference type="PANTHER" id="PTHR21368">
    <property type="entry name" value="50S RIBOSOMAL PROTEIN L9"/>
    <property type="match status" value="1"/>
</dbReference>
<evidence type="ECO:0000256" key="7">
    <source>
        <dbReference type="HAMAP-Rule" id="MF_00503"/>
    </source>
</evidence>
<comment type="function">
    <text evidence="7">Binds to the 23S rRNA.</text>
</comment>
<evidence type="ECO:0000313" key="10">
    <source>
        <dbReference type="Proteomes" id="UP001207252"/>
    </source>
</evidence>
<sequence length="147" mass="16611">MKVILLIDVPNVGKKNDVVEVADGYAKNFLIKNKKAVLYTPTSSHHLANDLDKLEAIEQEKRLNASIIKKTIEQEVLKFELKTNNDQVFGTITNKQIIDKLNTITNNSITKHMIKKPNNLEIGIFEVEVVLYKDIIANVKINVSAKN</sequence>
<dbReference type="PROSITE" id="PS00651">
    <property type="entry name" value="RIBOSOMAL_L9"/>
    <property type="match status" value="1"/>
</dbReference>
<comment type="similarity">
    <text evidence="1 7">Belongs to the bacterial ribosomal protein bL9 family.</text>
</comment>
<keyword evidence="10" id="KW-1185">Reference proteome</keyword>
<dbReference type="Proteomes" id="UP001207252">
    <property type="component" value="Unassembled WGS sequence"/>
</dbReference>
<accession>A0ABT3BP93</accession>
<evidence type="ECO:0000259" key="8">
    <source>
        <dbReference type="PROSITE" id="PS00651"/>
    </source>
</evidence>
<dbReference type="Pfam" id="PF01281">
    <property type="entry name" value="Ribosomal_L9_N"/>
    <property type="match status" value="1"/>
</dbReference>
<evidence type="ECO:0000256" key="3">
    <source>
        <dbReference type="ARBA" id="ARBA00022884"/>
    </source>
</evidence>
<dbReference type="InterPro" id="IPR036935">
    <property type="entry name" value="Ribosomal_bL9_N_sf"/>
</dbReference>
<dbReference type="InterPro" id="IPR009027">
    <property type="entry name" value="Ribosomal_bL9/RNase_H1_N"/>
</dbReference>
<dbReference type="InterPro" id="IPR000244">
    <property type="entry name" value="Ribosomal_bL9"/>
</dbReference>
<comment type="caution">
    <text evidence="9">The sequence shown here is derived from an EMBL/GenBank/DDBJ whole genome shotgun (WGS) entry which is preliminary data.</text>
</comment>
<dbReference type="InterPro" id="IPR036791">
    <property type="entry name" value="Ribosomal_bL9_C_sf"/>
</dbReference>
<name>A0ABT3BP93_9BACT</name>
<evidence type="ECO:0000256" key="6">
    <source>
        <dbReference type="ARBA" id="ARBA00035292"/>
    </source>
</evidence>
<dbReference type="SUPFAM" id="SSF55653">
    <property type="entry name" value="Ribosomal protein L9 C-domain"/>
    <property type="match status" value="1"/>
</dbReference>
<feature type="domain" description="Ribosomal protein L9" evidence="8">
    <location>
        <begin position="13"/>
        <end position="40"/>
    </location>
</feature>
<reference evidence="9 10" key="1">
    <citation type="journal article" date="2020" name="Int. J. Syst. Evol. Microbiol.">
        <title>Ureaplasma miroungigenitalium sp. nov. isolated from northern elephant seals (Mirounga angustirostris) and Ureaplasma zalophigenitalium sp. nov. isolated from California sea lions (Zalophus californianus).</title>
        <authorList>
            <person name="Volokhov D.V."/>
            <person name="Gulland F.M."/>
            <person name="Gao Y."/>
            <person name="Chizhikov V.E."/>
        </authorList>
    </citation>
    <scope>NUCLEOTIDE SEQUENCE [LARGE SCALE GENOMIC DNA]</scope>
    <source>
        <strain evidence="9 10">CSL7644-GEN</strain>
    </source>
</reference>
<proteinExistence type="inferred from homology"/>
<evidence type="ECO:0000256" key="5">
    <source>
        <dbReference type="ARBA" id="ARBA00023274"/>
    </source>
</evidence>
<keyword evidence="5 7" id="KW-0687">Ribonucleoprotein</keyword>
<evidence type="ECO:0000256" key="2">
    <source>
        <dbReference type="ARBA" id="ARBA00022730"/>
    </source>
</evidence>
<evidence type="ECO:0000256" key="1">
    <source>
        <dbReference type="ARBA" id="ARBA00010605"/>
    </source>
</evidence>
<organism evidence="9 10">
    <name type="scientific">Ureaplasma zalophigenitalium</name>
    <dbReference type="NCBI Taxonomy" id="907723"/>
    <lineage>
        <taxon>Bacteria</taxon>
        <taxon>Bacillati</taxon>
        <taxon>Mycoplasmatota</taxon>
        <taxon>Mycoplasmoidales</taxon>
        <taxon>Mycoplasmoidaceae</taxon>
        <taxon>Ureaplasma</taxon>
    </lineage>
</organism>
<dbReference type="InterPro" id="IPR020069">
    <property type="entry name" value="Ribosomal_bL9_C"/>
</dbReference>
<dbReference type="Pfam" id="PF03948">
    <property type="entry name" value="Ribosomal_L9_C"/>
    <property type="match status" value="1"/>
</dbReference>
<gene>
    <name evidence="7 9" type="primary">rplI</name>
    <name evidence="9" type="ORF">OF365_00365</name>
</gene>
<evidence type="ECO:0000256" key="4">
    <source>
        <dbReference type="ARBA" id="ARBA00022980"/>
    </source>
</evidence>
<dbReference type="GO" id="GO:0005840">
    <property type="term" value="C:ribosome"/>
    <property type="evidence" value="ECO:0007669"/>
    <property type="project" value="UniProtKB-KW"/>
</dbReference>
<evidence type="ECO:0000313" key="9">
    <source>
        <dbReference type="EMBL" id="MCV3753843.1"/>
    </source>
</evidence>